<dbReference type="EMBL" id="GBRD01018170">
    <property type="protein sequence ID" value="JAG47657.1"/>
    <property type="molecule type" value="Transcribed_RNA"/>
</dbReference>
<comment type="catalytic activity">
    <reaction evidence="12">
        <text>L-tyrosyl-[glycogenin] + UDP-alpha-D-glucose = alpha-D-glucosyl-L-tyrosyl-[glycogenin] + UDP + H(+)</text>
        <dbReference type="Rhea" id="RHEA:23360"/>
        <dbReference type="Rhea" id="RHEA-COMP:14604"/>
        <dbReference type="Rhea" id="RHEA-COMP:14605"/>
        <dbReference type="ChEBI" id="CHEBI:15378"/>
        <dbReference type="ChEBI" id="CHEBI:46858"/>
        <dbReference type="ChEBI" id="CHEBI:58223"/>
        <dbReference type="ChEBI" id="CHEBI:58885"/>
        <dbReference type="ChEBI" id="CHEBI:140573"/>
        <dbReference type="EC" id="2.4.1.186"/>
    </reaction>
</comment>
<keyword evidence="7" id="KW-0325">Glycoprotein</keyword>
<comment type="similarity">
    <text evidence="9">Belongs to the glycosyltransferase 8 family. Glycogenin subfamily.</text>
</comment>
<evidence type="ECO:0000256" key="3">
    <source>
        <dbReference type="ARBA" id="ARBA00022490"/>
    </source>
</evidence>
<feature type="compositionally biased region" description="Basic and acidic residues" evidence="14">
    <location>
        <begin position="585"/>
        <end position="600"/>
    </location>
</feature>
<dbReference type="GO" id="GO:0008466">
    <property type="term" value="F:glycogenin glucosyltransferase activity"/>
    <property type="evidence" value="ECO:0007669"/>
    <property type="project" value="UniProtKB-EC"/>
</dbReference>
<keyword evidence="4" id="KW-0808">Transferase</keyword>
<evidence type="ECO:0000256" key="2">
    <source>
        <dbReference type="ARBA" id="ARBA00004496"/>
    </source>
</evidence>
<feature type="compositionally biased region" description="Basic and acidic residues" evidence="14">
    <location>
        <begin position="320"/>
        <end position="337"/>
    </location>
</feature>
<keyword evidence="5" id="KW-0479">Metal-binding</keyword>
<dbReference type="FunFam" id="3.90.550.10:FF:000092">
    <property type="entry name" value="Glycogenin 2"/>
    <property type="match status" value="1"/>
</dbReference>
<keyword evidence="6" id="KW-0320">Glycogen biosynthesis</keyword>
<evidence type="ECO:0000256" key="7">
    <source>
        <dbReference type="ARBA" id="ARBA00023180"/>
    </source>
</evidence>
<organism evidence="15">
    <name type="scientific">Lygus hesperus</name>
    <name type="common">Western plant bug</name>
    <dbReference type="NCBI Taxonomy" id="30085"/>
    <lineage>
        <taxon>Eukaryota</taxon>
        <taxon>Metazoa</taxon>
        <taxon>Ecdysozoa</taxon>
        <taxon>Arthropoda</taxon>
        <taxon>Hexapoda</taxon>
        <taxon>Insecta</taxon>
        <taxon>Pterygota</taxon>
        <taxon>Neoptera</taxon>
        <taxon>Paraneoptera</taxon>
        <taxon>Hemiptera</taxon>
        <taxon>Heteroptera</taxon>
        <taxon>Panheteroptera</taxon>
        <taxon>Cimicomorpha</taxon>
        <taxon>Miridae</taxon>
        <taxon>Mirini</taxon>
        <taxon>Lygus</taxon>
    </lineage>
</organism>
<evidence type="ECO:0000256" key="4">
    <source>
        <dbReference type="ARBA" id="ARBA00022679"/>
    </source>
</evidence>
<evidence type="ECO:0000256" key="10">
    <source>
        <dbReference type="ARBA" id="ARBA00038934"/>
    </source>
</evidence>
<accession>A0A0K8S2Z4</accession>
<dbReference type="PANTHER" id="PTHR11183">
    <property type="entry name" value="GLYCOGENIN SUBFAMILY MEMBER"/>
    <property type="match status" value="1"/>
</dbReference>
<dbReference type="CDD" id="cd02537">
    <property type="entry name" value="GT8_Glycogenin"/>
    <property type="match status" value="1"/>
</dbReference>
<protein>
    <recommendedName>
        <fullName evidence="10">glycogenin glucosyltransferase</fullName>
        <ecNumber evidence="10">2.4.1.186</ecNumber>
    </recommendedName>
</protein>
<dbReference type="AlphaFoldDB" id="A0A0K8S2Z4"/>
<dbReference type="GO" id="GO:0005978">
    <property type="term" value="P:glycogen biosynthetic process"/>
    <property type="evidence" value="ECO:0007669"/>
    <property type="project" value="UniProtKB-KW"/>
</dbReference>
<dbReference type="Gene3D" id="3.90.550.10">
    <property type="entry name" value="Spore Coat Polysaccharide Biosynthesis Protein SpsA, Chain A"/>
    <property type="match status" value="1"/>
</dbReference>
<evidence type="ECO:0000256" key="11">
    <source>
        <dbReference type="ARBA" id="ARBA00050886"/>
    </source>
</evidence>
<feature type="compositionally biased region" description="Pro residues" evidence="14">
    <location>
        <begin position="689"/>
        <end position="705"/>
    </location>
</feature>
<keyword evidence="3" id="KW-0963">Cytoplasm</keyword>
<name>A0A0K8S2Z4_LYGHE</name>
<evidence type="ECO:0000256" key="8">
    <source>
        <dbReference type="ARBA" id="ARBA00023211"/>
    </source>
</evidence>
<evidence type="ECO:0000256" key="12">
    <source>
        <dbReference type="ARBA" id="ARBA00052293"/>
    </source>
</evidence>
<feature type="compositionally biased region" description="Low complexity" evidence="14">
    <location>
        <begin position="603"/>
        <end position="627"/>
    </location>
</feature>
<dbReference type="EC" id="2.4.1.186" evidence="10"/>
<feature type="compositionally biased region" description="Low complexity" evidence="14">
    <location>
        <begin position="542"/>
        <end position="558"/>
    </location>
</feature>
<evidence type="ECO:0000256" key="1">
    <source>
        <dbReference type="ARBA" id="ARBA00001936"/>
    </source>
</evidence>
<dbReference type="Pfam" id="PF01501">
    <property type="entry name" value="Glyco_transf_8"/>
    <property type="match status" value="1"/>
</dbReference>
<keyword evidence="8" id="KW-0464">Manganese</keyword>
<dbReference type="InterPro" id="IPR002495">
    <property type="entry name" value="Glyco_trans_8"/>
</dbReference>
<evidence type="ECO:0000256" key="5">
    <source>
        <dbReference type="ARBA" id="ARBA00022723"/>
    </source>
</evidence>
<evidence type="ECO:0000256" key="13">
    <source>
        <dbReference type="ARBA" id="ARBA00057883"/>
    </source>
</evidence>
<reference evidence="15" key="1">
    <citation type="submission" date="2014-09" db="EMBL/GenBank/DDBJ databases">
        <authorList>
            <person name="Magalhaes I.L.F."/>
            <person name="Oliveira U."/>
            <person name="Santos F.R."/>
            <person name="Vidigal T.H.D.A."/>
            <person name="Brescovit A.D."/>
            <person name="Santos A.J."/>
        </authorList>
    </citation>
    <scope>NUCLEOTIDE SEQUENCE</scope>
</reference>
<dbReference type="GO" id="GO:0046872">
    <property type="term" value="F:metal ion binding"/>
    <property type="evidence" value="ECO:0007669"/>
    <property type="project" value="UniProtKB-KW"/>
</dbReference>
<comment type="cofactor">
    <cofactor evidence="1">
        <name>Mn(2+)</name>
        <dbReference type="ChEBI" id="CHEBI:29035"/>
    </cofactor>
</comment>
<evidence type="ECO:0000256" key="14">
    <source>
        <dbReference type="SAM" id="MobiDB-lite"/>
    </source>
</evidence>
<evidence type="ECO:0000256" key="6">
    <source>
        <dbReference type="ARBA" id="ARBA00023056"/>
    </source>
</evidence>
<feature type="non-terminal residue" evidence="15">
    <location>
        <position position="705"/>
    </location>
</feature>
<comment type="catalytic activity">
    <reaction evidence="11">
        <text>[1,4-alpha-D-glucosyl](n)-L-tyrosyl-[glycogenin] + UDP-alpha-D-glucose = [1,4-alpha-D-glucosyl](n+1)-L-tyrosyl-[glycogenin] + UDP + H(+)</text>
        <dbReference type="Rhea" id="RHEA:56560"/>
        <dbReference type="Rhea" id="RHEA-COMP:14606"/>
        <dbReference type="Rhea" id="RHEA-COMP:14607"/>
        <dbReference type="ChEBI" id="CHEBI:15378"/>
        <dbReference type="ChEBI" id="CHEBI:58223"/>
        <dbReference type="ChEBI" id="CHEBI:58885"/>
        <dbReference type="ChEBI" id="CHEBI:140574"/>
        <dbReference type="EC" id="2.4.1.186"/>
    </reaction>
</comment>
<feature type="region of interest" description="Disordered" evidence="14">
    <location>
        <begin position="320"/>
        <end position="345"/>
    </location>
</feature>
<evidence type="ECO:0000256" key="9">
    <source>
        <dbReference type="ARBA" id="ARBA00038162"/>
    </source>
</evidence>
<sequence length="705" mass="77181">MSNTGQAWVTLATNDSYALGALVLAQSLKRNNTIHQLAVLITPGVSPAMREALSSAFDVVKEVDVLDSQDAANLALLARPDLGVTFTKLHCWNLTQYTKCVFLDADTLVIKNCDELFERDELSAAPDAGWPDCFNSGVFVFIPSENTFKSLLDFALTHGSFDGGDQGLLNMFFGDWATSDITKHLPFVYNMVATATYSYLPAFKAFGGNVKIAHFIGSSKPWLQALPGGTTLSNFLDLWWDIFLKDVSKKLNTNMIINSTVFEEGPASKFSTPHPPPPIVQRHVFVDPWDYVLNKQPEQTDSTNLETEDVIDRLVEHLKQTQHHHQAESHNSTEHFQHRVSTPHNQPTYMKQYSAPDLSHNKENFVKESSQTHSNILNQQKKTQSLQHLQQRPLRNKYGQLYTQREDTREEPLRRVESYDNIPSTISPPFTPSCVEKTSFLTKSEESTAVTEEGGLAGALAGGQRDVIEDQFRKQSWEQGNIDYMGKDAFENIWKKMSETVEDIKPLEKSAPETSSPQEESVPASAPETPKTEDKTDSSKVEIQQTSTSSAETSQPEAEQPHQEAPKTEAIPETPKLEGPQEPSMADKLRSEETQKEVSEQKAPPAEVVAAPPAEVAAAPPAEVAAAPPSPDAKQEAESGISAAPIDTPGSDQAAAPSTPQLPVAAEVPVPLVDVSVPAAPTESLAKDPAPPAEAPQPPIPTAEP</sequence>
<dbReference type="GO" id="GO:0005737">
    <property type="term" value="C:cytoplasm"/>
    <property type="evidence" value="ECO:0007669"/>
    <property type="project" value="UniProtKB-SubCell"/>
</dbReference>
<comment type="function">
    <text evidence="13">Self-glucosylating initiator of glycogen synthesis. It catalyzes the formation of a short alpha (1,4)-glucosyl chain covalently attached via a glucose 1-O-tyrosyl linkage to internal tyrosine residues and these chains act as primers for the elongation reaction catalyzed by glycogen synthase.</text>
</comment>
<evidence type="ECO:0000313" key="15">
    <source>
        <dbReference type="EMBL" id="JAG47657.1"/>
    </source>
</evidence>
<feature type="region of interest" description="Disordered" evidence="14">
    <location>
        <begin position="679"/>
        <end position="705"/>
    </location>
</feature>
<dbReference type="SUPFAM" id="SSF53448">
    <property type="entry name" value="Nucleotide-diphospho-sugar transferases"/>
    <property type="match status" value="1"/>
</dbReference>
<feature type="compositionally biased region" description="Basic and acidic residues" evidence="14">
    <location>
        <begin position="530"/>
        <end position="540"/>
    </location>
</feature>
<dbReference type="InterPro" id="IPR029044">
    <property type="entry name" value="Nucleotide-diphossugar_trans"/>
</dbReference>
<comment type="subcellular location">
    <subcellularLocation>
        <location evidence="2">Cytoplasm</location>
    </subcellularLocation>
</comment>
<dbReference type="InterPro" id="IPR050587">
    <property type="entry name" value="GNT1/Glycosyltrans_8"/>
</dbReference>
<proteinExistence type="inferred from homology"/>
<feature type="region of interest" description="Disordered" evidence="14">
    <location>
        <begin position="508"/>
        <end position="663"/>
    </location>
</feature>